<dbReference type="PANTHER" id="PTHR34596:SF2">
    <property type="entry name" value="CHITOPORIN"/>
    <property type="match status" value="1"/>
</dbReference>
<dbReference type="InterPro" id="IPR058075">
    <property type="entry name" value="Chitoporin"/>
</dbReference>
<proteinExistence type="inferred from homology"/>
<keyword evidence="6" id="KW-1185">Reference proteome</keyword>
<dbReference type="OrthoDB" id="5579297at2"/>
<evidence type="ECO:0000313" key="5">
    <source>
        <dbReference type="EMBL" id="PRD17460.1"/>
    </source>
</evidence>
<dbReference type="InterPro" id="IPR023614">
    <property type="entry name" value="Porin_dom_sf"/>
</dbReference>
<comment type="similarity">
    <text evidence="1">Belongs to the outer membrane porin (Opr) (TC 1.B.25) family.</text>
</comment>
<feature type="signal peptide" evidence="4">
    <location>
        <begin position="1"/>
        <end position="32"/>
    </location>
</feature>
<evidence type="ECO:0000313" key="6">
    <source>
        <dbReference type="Proteomes" id="UP000239181"/>
    </source>
</evidence>
<feature type="chain" id="PRO_5015684118" evidence="4">
    <location>
        <begin position="33"/>
        <end position="467"/>
    </location>
</feature>
<name>A0A2S9II60_9GAMM</name>
<evidence type="ECO:0000256" key="1">
    <source>
        <dbReference type="ARBA" id="ARBA00009075"/>
    </source>
</evidence>
<comment type="caution">
    <text evidence="5">The sequence shown here is derived from an EMBL/GenBank/DDBJ whole genome shotgun (WGS) entry which is preliminary data.</text>
</comment>
<dbReference type="GO" id="GO:0016020">
    <property type="term" value="C:membrane"/>
    <property type="evidence" value="ECO:0007669"/>
    <property type="project" value="InterPro"/>
</dbReference>
<dbReference type="InterPro" id="IPR005318">
    <property type="entry name" value="OM_porin_bac"/>
</dbReference>
<reference evidence="5 6" key="1">
    <citation type="submission" date="2017-10" db="EMBL/GenBank/DDBJ databases">
        <title>Draft genome of two endophytic bacteria isolated from 'guarana' Paullinia cupana (Mart.) Ducke.</title>
        <authorList>
            <person name="Siqueira K.A."/>
            <person name="Liotti R.G."/>
            <person name="Mendes T.A."/>
            <person name="Soares M.A."/>
        </authorList>
    </citation>
    <scope>NUCLEOTIDE SEQUENCE [LARGE SCALE GENOMIC DNA]</scope>
    <source>
        <strain evidence="5 6">342</strain>
    </source>
</reference>
<dbReference type="AlphaFoldDB" id="A0A2S9II60"/>
<dbReference type="Gene3D" id="2.40.160.10">
    <property type="entry name" value="Porin"/>
    <property type="match status" value="1"/>
</dbReference>
<dbReference type="RefSeq" id="WP_105591058.1">
    <property type="nucleotide sequence ID" value="NZ_PDET01000001.1"/>
</dbReference>
<sequence length="467" mass="52461">MQRKAVLTKALSAILAIISGSSGILLNSPALASGFIDDSSLAGGVYYWQRHRERKDLQPDSEKYKQYTSNLHHSTINANLDFSSGFAADWIGIDLAAFTAVELSNKGPGAPNEIGFSDGDSRWDEPWSGDRNGVSLYKAALKMKYNDSWLRTGYLQPSGQTLMSPHWSLLPGTYRGVEVGTARYFASLGNLSVSYLWSDKYKAPWYQHMYDFRKADGTTKLDYMHSFGAKFSSENKWQLEAALGQADSYMDQFFTKASYAVPLLGNDLETSWQFYGAHDREHGGAANVNDVYSGLAWLQALTVGYRTGPFKFRLEGTWVKADGNQGYFLQRMTPSYASSNGRLDVWWDSRSDWNANGEKAVFAGVMVELDGLHLPGWETGTSFAWGWDAKPSSNPVFDQNQRVRESAWNLDLLYTLQQGWGKGTQFRLHYTHYDNHSSIPSYEGGYGNMFQDEKDVKFIVTAPFTIF</sequence>
<gene>
    <name evidence="5" type="primary">chiP</name>
    <name evidence="5" type="ORF">CQW29_02200</name>
</gene>
<dbReference type="Pfam" id="PF03573">
    <property type="entry name" value="OprD"/>
    <property type="match status" value="1"/>
</dbReference>
<dbReference type="EMBL" id="PDET01000001">
    <property type="protein sequence ID" value="PRD17460.1"/>
    <property type="molecule type" value="Genomic_DNA"/>
</dbReference>
<dbReference type="Proteomes" id="UP000239181">
    <property type="component" value="Unassembled WGS sequence"/>
</dbReference>
<organism evidence="5 6">
    <name type="scientific">Pantoea coffeiphila</name>
    <dbReference type="NCBI Taxonomy" id="1465635"/>
    <lineage>
        <taxon>Bacteria</taxon>
        <taxon>Pseudomonadati</taxon>
        <taxon>Pseudomonadota</taxon>
        <taxon>Gammaproteobacteria</taxon>
        <taxon>Enterobacterales</taxon>
        <taxon>Erwiniaceae</taxon>
        <taxon>Pantoea</taxon>
    </lineage>
</organism>
<evidence type="ECO:0000256" key="2">
    <source>
        <dbReference type="ARBA" id="ARBA00022448"/>
    </source>
</evidence>
<evidence type="ECO:0000256" key="3">
    <source>
        <dbReference type="ARBA" id="ARBA00022729"/>
    </source>
</evidence>
<protein>
    <submittedName>
        <fullName evidence="5">Outer membrane porin, OprD family</fullName>
    </submittedName>
</protein>
<evidence type="ECO:0000256" key="4">
    <source>
        <dbReference type="SAM" id="SignalP"/>
    </source>
</evidence>
<accession>A0A2S9II60</accession>
<keyword evidence="2" id="KW-0813">Transport</keyword>
<dbReference type="GO" id="GO:0015772">
    <property type="term" value="P:oligosaccharide transport"/>
    <property type="evidence" value="ECO:0007669"/>
    <property type="project" value="TreeGrafter"/>
</dbReference>
<dbReference type="GO" id="GO:0015288">
    <property type="term" value="F:porin activity"/>
    <property type="evidence" value="ECO:0007669"/>
    <property type="project" value="TreeGrafter"/>
</dbReference>
<dbReference type="NCBIfam" id="NF047822">
    <property type="entry name" value="ChporEntbacChiP"/>
    <property type="match status" value="1"/>
</dbReference>
<keyword evidence="3 4" id="KW-0732">Signal</keyword>
<dbReference type="PANTHER" id="PTHR34596">
    <property type="entry name" value="CHITOPORIN"/>
    <property type="match status" value="1"/>
</dbReference>